<gene>
    <name evidence="3" type="ORF">CLAFUR5_13561</name>
</gene>
<dbReference type="Pfam" id="PF25156">
    <property type="entry name" value="PNGase_A_C"/>
    <property type="match status" value="1"/>
</dbReference>
<dbReference type="EMBL" id="CP090174">
    <property type="protein sequence ID" value="UJO24531.1"/>
    <property type="molecule type" value="Genomic_DNA"/>
</dbReference>
<feature type="region of interest" description="Disordered" evidence="1">
    <location>
        <begin position="1"/>
        <end position="28"/>
    </location>
</feature>
<dbReference type="InterPro" id="IPR021102">
    <property type="entry name" value="PNGase_A"/>
</dbReference>
<feature type="domain" description="Peptide N-acetyl-beta-D-glucosaminyl asparaginase amidase A N-terminal" evidence="2">
    <location>
        <begin position="140"/>
        <end position="456"/>
    </location>
</feature>
<feature type="compositionally biased region" description="Polar residues" evidence="1">
    <location>
        <begin position="7"/>
        <end position="21"/>
    </location>
</feature>
<dbReference type="RefSeq" id="XP_047768897.1">
    <property type="nucleotide sequence ID" value="XM_047912709.1"/>
</dbReference>
<dbReference type="KEGG" id="ffu:CLAFUR5_13561"/>
<dbReference type="InterPro" id="IPR056948">
    <property type="entry name" value="PNGaseA_N"/>
</dbReference>
<accession>A0A9Q8PL57</accession>
<sequence>MVFALQTERSASTAGTMMQHDNQPKPKDGTPLIGGDCVELLQATSPAVSSTRYRNFKVWSATIAAIGIFFLFWTEPSLPCPELASKVTQPIRFVQHSSRAPGAALLNVFQVYPPVLTVDPEGALGISDGTSASAVHTTPSRQATCQQTLVVHSFGSSYGQPYVGPYTPPSCSFDRVTWNLTVLSAGKQFDRLGTVSFGDIELFRTSTAEPTVGGISWTYLKDMTNFLPLFKQEQTIIFDLGNLINEVYTAPFNVTLTAAYFTADDSIVPADLIVPISKHQGIVGQPSYFSYPDETASDALSLPRSIRRAVITVAATGQATEEFWWSNVLQSTIDTFGSNSTLPGFSPFREVQLYIDDMLAGVAWPFPVIFTGVVVPGLWRPVVGIDAFDLKEDEIDITPWLSLLCDGSAHTFSIRVSGLNDTGNGAASLSGTTGDSWYLSGKVFIWLDTAGHITTGKGPVQVSPAPKLEVSSQILKASNGTNETLIYQVNAQRSLTLQSTILTSQGQKMATWSQSLSYTNLGNYTDEGNVQTNTQRTMGHDDSSSGYSKHYDYPLYALSTAETVGDDLTLTATVSRSKDVQTFGQAVFPSGLESFANADAIKPLYKTFQGAWLSTSQHGSATYIANQTAKTSYSFGTTEQDMTFSGIQEASNEAPQQYSPDITQTEELFHRHVMAVNGTVVYDQETLIQTTVDHDHHGHYTTRGLVLSGYPGSGARFRGYGKEESSPGGDVSRHMLKTQRSAVGPESFSQPPTAEPWVIEEGLSACAELILCFRERLSKHHAVPQENKQIHVAKPG</sequence>
<reference evidence="3" key="1">
    <citation type="submission" date="2021-12" db="EMBL/GenBank/DDBJ databases">
        <authorList>
            <person name="Zaccaron A."/>
            <person name="Stergiopoulos I."/>
        </authorList>
    </citation>
    <scope>NUCLEOTIDE SEQUENCE</scope>
    <source>
        <strain evidence="3">Race5_Kim</strain>
    </source>
</reference>
<organism evidence="3 4">
    <name type="scientific">Passalora fulva</name>
    <name type="common">Tomato leaf mold</name>
    <name type="synonym">Cladosporium fulvum</name>
    <dbReference type="NCBI Taxonomy" id="5499"/>
    <lineage>
        <taxon>Eukaryota</taxon>
        <taxon>Fungi</taxon>
        <taxon>Dikarya</taxon>
        <taxon>Ascomycota</taxon>
        <taxon>Pezizomycotina</taxon>
        <taxon>Dothideomycetes</taxon>
        <taxon>Dothideomycetidae</taxon>
        <taxon>Mycosphaerellales</taxon>
        <taxon>Mycosphaerellaceae</taxon>
        <taxon>Fulvia</taxon>
    </lineage>
</organism>
<reference evidence="3" key="2">
    <citation type="journal article" date="2022" name="Microb. Genom.">
        <title>A chromosome-scale genome assembly of the tomato pathogen Cladosporium fulvum reveals a compartmentalized genome architecture and the presence of a dispensable chromosome.</title>
        <authorList>
            <person name="Zaccaron A.Z."/>
            <person name="Chen L.H."/>
            <person name="Samaras A."/>
            <person name="Stergiopoulos I."/>
        </authorList>
    </citation>
    <scope>NUCLEOTIDE SEQUENCE</scope>
    <source>
        <strain evidence="3">Race5_Kim</strain>
    </source>
</reference>
<dbReference type="Proteomes" id="UP000756132">
    <property type="component" value="Chromosome 12"/>
</dbReference>
<dbReference type="Pfam" id="PF12222">
    <property type="entry name" value="PNGaseA"/>
    <property type="match status" value="1"/>
</dbReference>
<dbReference type="GeneID" id="71993439"/>
<evidence type="ECO:0000313" key="3">
    <source>
        <dbReference type="EMBL" id="UJO24531.1"/>
    </source>
</evidence>
<keyword evidence="4" id="KW-1185">Reference proteome</keyword>
<evidence type="ECO:0000259" key="2">
    <source>
        <dbReference type="Pfam" id="PF12222"/>
    </source>
</evidence>
<dbReference type="PANTHER" id="PTHR31104">
    <property type="entry name" value="PEPTIDE-N4-(N-ACETYL-BETA-GLUCOSAMINYL)ASPARAGINE AMIDASE A PROTEIN"/>
    <property type="match status" value="1"/>
</dbReference>
<dbReference type="AlphaFoldDB" id="A0A9Q8PL57"/>
<protein>
    <submittedName>
        <fullName evidence="3">Peptide-N4-(N-acetyl-beta-glucosaminyl)asparagine amidase A</fullName>
    </submittedName>
</protein>
<dbReference type="OrthoDB" id="1612078at2759"/>
<proteinExistence type="predicted"/>
<evidence type="ECO:0000313" key="4">
    <source>
        <dbReference type="Proteomes" id="UP000756132"/>
    </source>
</evidence>
<name>A0A9Q8PL57_PASFU</name>
<evidence type="ECO:0000256" key="1">
    <source>
        <dbReference type="SAM" id="MobiDB-lite"/>
    </source>
</evidence>